<dbReference type="GO" id="GO:0005524">
    <property type="term" value="F:ATP binding"/>
    <property type="evidence" value="ECO:0007669"/>
    <property type="project" value="UniProtKB-UniRule"/>
</dbReference>
<evidence type="ECO:0000256" key="5">
    <source>
        <dbReference type="ARBA" id="ARBA00023212"/>
    </source>
</evidence>
<dbReference type="GO" id="GO:0003777">
    <property type="term" value="F:microtubule motor activity"/>
    <property type="evidence" value="ECO:0007669"/>
    <property type="project" value="InterPro"/>
</dbReference>
<evidence type="ECO:0000256" key="2">
    <source>
        <dbReference type="ARBA" id="ARBA00022490"/>
    </source>
</evidence>
<sequence length="995" mass="111578">PDVSRWCLRANGAMQEPTWTSGGLAVHARDCAWALSHVRGSLVMAVTVRTARKVHRDDFLKTIKEIRKEYLKRHQRGEDDEAMEENEASGRHVKVCVRKRPMLPHELTKNDFDVISTLNTRELVIHECKMYPDMRHKFIVSHHQKFSRFYDERAETEEVYVDTTKELVLHAMRGGKAVCMMYGQTGSGKTYTMGGLFQHISEDIFTEPVGDVDFSVHVSAVEIAGSKCFDHRPVQVCDDGDGNVSILNLSEEAADSANELHSILENVKELRTTESTAVNSQSSRSHLVCYINLRPRTRASKRSAADSKAALYGQLVLLDLAGSERNEDTFYHDAARTKEAIEINKSHLALKQCMRALGSEDCSGYVPYRASTLTRILKGCLWSKDCRGAVIATISPLSVDTEHTLYSLQCAGEMLADKPMISSQQVDVREGDECPIVALKDWDNRMVTEWFCALRKGEFKKYASNLGPSVDGRLFVRFSLARLTQICNGNAADAGHIYKALRNEMASLDKQLKERRARNMARNQKTSTARIVHGNDFRRAMAQICADFWARPEIVRGQPQKETLKPSGGHTAVYVRKRPVLPHEAERDDYDVVSVLSDEDLLVHDCRMYPTMKHKYINTIHQRFTQCFDENATTCDVYADVARPLVHHAIAGGHVVCMMYGQTGSGKTFTMGGLVECAAGDVFLRGGDASHIVSVHLLNNHVPVTVCEDSDGKVSLLRSTEIVATNSDELLLAFQRVQSIRMTESTAVNDQSSRSHLVCYLNIDRKKIENDSQLAKSQGQLVFLDLAGSERNENTLHHDSARLRETVEINKSHLALKQCMWALENDECKGGYVPYRASTLTRILKGCLWSTDCLGAVIATISPLSVDTEHTLCTLQCAGEMLATSPLVGTEKVNVNDEEERSLVAVKDWDNAMIVRWLSTVQNGQYERYTSIIRSAITGRLLLRFSVSRFTQICDGNRDDANAIFKALREEIASQETMLRMKRIATAAQYAKNYL</sequence>
<accession>A0AAV2ZAP4</accession>
<dbReference type="InterPro" id="IPR001752">
    <property type="entry name" value="Kinesin_motor_dom"/>
</dbReference>
<evidence type="ECO:0000313" key="9">
    <source>
        <dbReference type="Proteomes" id="UP001146120"/>
    </source>
</evidence>
<evidence type="ECO:0000313" key="8">
    <source>
        <dbReference type="EMBL" id="DBA03366.1"/>
    </source>
</evidence>
<evidence type="ECO:0000256" key="1">
    <source>
        <dbReference type="ARBA" id="ARBA00004245"/>
    </source>
</evidence>
<proteinExistence type="inferred from homology"/>
<dbReference type="Gene3D" id="3.40.850.10">
    <property type="entry name" value="Kinesin motor domain"/>
    <property type="match status" value="3"/>
</dbReference>
<organism evidence="8 9">
    <name type="scientific">Lagenidium giganteum</name>
    <dbReference type="NCBI Taxonomy" id="4803"/>
    <lineage>
        <taxon>Eukaryota</taxon>
        <taxon>Sar</taxon>
        <taxon>Stramenopiles</taxon>
        <taxon>Oomycota</taxon>
        <taxon>Peronosporomycetes</taxon>
        <taxon>Pythiales</taxon>
        <taxon>Pythiaceae</taxon>
    </lineage>
</organism>
<dbReference type="PANTHER" id="PTHR47971:SF8">
    <property type="entry name" value="KINESIN-LIKE PROTEIN"/>
    <property type="match status" value="1"/>
</dbReference>
<keyword evidence="3" id="KW-0493">Microtubule</keyword>
<keyword evidence="9" id="KW-1185">Reference proteome</keyword>
<evidence type="ECO:0000256" key="3">
    <source>
        <dbReference type="ARBA" id="ARBA00022701"/>
    </source>
</evidence>
<comment type="similarity">
    <text evidence="6">Belongs to the TRAFAC class myosin-kinesin ATPase superfamily. Kinesin family.</text>
</comment>
<reference evidence="8" key="2">
    <citation type="journal article" date="2023" name="Microbiol Resour">
        <title>Decontamination and Annotation of the Draft Genome Sequence of the Oomycete Lagenidium giganteum ARSEF 373.</title>
        <authorList>
            <person name="Morgan W.R."/>
            <person name="Tartar A."/>
        </authorList>
    </citation>
    <scope>NUCLEOTIDE SEQUENCE</scope>
    <source>
        <strain evidence="8">ARSEF 373</strain>
    </source>
</reference>
<keyword evidence="2" id="KW-0963">Cytoplasm</keyword>
<dbReference type="PANTHER" id="PTHR47971">
    <property type="entry name" value="KINESIN-RELATED PROTEIN 6"/>
    <property type="match status" value="1"/>
</dbReference>
<dbReference type="AlphaFoldDB" id="A0AAV2ZAP4"/>
<feature type="domain" description="Kinesin motor" evidence="7">
    <location>
        <begin position="570"/>
        <end position="884"/>
    </location>
</feature>
<evidence type="ECO:0000256" key="4">
    <source>
        <dbReference type="ARBA" id="ARBA00023175"/>
    </source>
</evidence>
<keyword evidence="6" id="KW-0067">ATP-binding</keyword>
<name>A0AAV2ZAP4_9STRA</name>
<comment type="caution">
    <text evidence="8">The sequence shown here is derived from an EMBL/GenBank/DDBJ whole genome shotgun (WGS) entry which is preliminary data.</text>
</comment>
<dbReference type="GO" id="GO:0007019">
    <property type="term" value="P:microtubule depolymerization"/>
    <property type="evidence" value="ECO:0007669"/>
    <property type="project" value="TreeGrafter"/>
</dbReference>
<evidence type="ECO:0000256" key="6">
    <source>
        <dbReference type="PROSITE-ProRule" id="PRU00283"/>
    </source>
</evidence>
<dbReference type="InterPro" id="IPR027417">
    <property type="entry name" value="P-loop_NTPase"/>
</dbReference>
<comment type="subcellular location">
    <subcellularLocation>
        <location evidence="1">Cytoplasm</location>
        <location evidence="1">Cytoskeleton</location>
    </subcellularLocation>
</comment>
<keyword evidence="5" id="KW-0206">Cytoskeleton</keyword>
<evidence type="ECO:0000259" key="7">
    <source>
        <dbReference type="PROSITE" id="PS50067"/>
    </source>
</evidence>
<feature type="binding site" evidence="6">
    <location>
        <begin position="661"/>
        <end position="668"/>
    </location>
    <ligand>
        <name>ATP</name>
        <dbReference type="ChEBI" id="CHEBI:30616"/>
    </ligand>
</feature>
<dbReference type="Proteomes" id="UP001146120">
    <property type="component" value="Unassembled WGS sequence"/>
</dbReference>
<dbReference type="PROSITE" id="PS50067">
    <property type="entry name" value="KINESIN_MOTOR_2"/>
    <property type="match status" value="2"/>
</dbReference>
<dbReference type="GO" id="GO:0005874">
    <property type="term" value="C:microtubule"/>
    <property type="evidence" value="ECO:0007669"/>
    <property type="project" value="UniProtKB-KW"/>
</dbReference>
<dbReference type="SUPFAM" id="SSF52540">
    <property type="entry name" value="P-loop containing nucleoside triphosphate hydrolases"/>
    <property type="match status" value="2"/>
</dbReference>
<keyword evidence="4 6" id="KW-0505">Motor protein</keyword>
<gene>
    <name evidence="8" type="ORF">N0F65_004643</name>
</gene>
<dbReference type="GO" id="GO:0008017">
    <property type="term" value="F:microtubule binding"/>
    <property type="evidence" value="ECO:0007669"/>
    <property type="project" value="InterPro"/>
</dbReference>
<keyword evidence="6" id="KW-0547">Nucleotide-binding</keyword>
<dbReference type="PRINTS" id="PR00380">
    <property type="entry name" value="KINESINHEAVY"/>
</dbReference>
<feature type="domain" description="Kinesin motor" evidence="7">
    <location>
        <begin position="92"/>
        <end position="417"/>
    </location>
</feature>
<dbReference type="Pfam" id="PF00225">
    <property type="entry name" value="Kinesin"/>
    <property type="match status" value="3"/>
</dbReference>
<dbReference type="SMART" id="SM00129">
    <property type="entry name" value="KISc"/>
    <property type="match status" value="2"/>
</dbReference>
<dbReference type="EMBL" id="DAKRPA010000020">
    <property type="protein sequence ID" value="DBA03366.1"/>
    <property type="molecule type" value="Genomic_DNA"/>
</dbReference>
<dbReference type="InterPro" id="IPR036961">
    <property type="entry name" value="Kinesin_motor_dom_sf"/>
</dbReference>
<dbReference type="GO" id="GO:0007018">
    <property type="term" value="P:microtubule-based movement"/>
    <property type="evidence" value="ECO:0007669"/>
    <property type="project" value="InterPro"/>
</dbReference>
<feature type="non-terminal residue" evidence="8">
    <location>
        <position position="1"/>
    </location>
</feature>
<protein>
    <recommendedName>
        <fullName evidence="7">Kinesin motor domain-containing protein</fullName>
    </recommendedName>
</protein>
<reference evidence="8" key="1">
    <citation type="submission" date="2022-11" db="EMBL/GenBank/DDBJ databases">
        <authorList>
            <person name="Morgan W.R."/>
            <person name="Tartar A."/>
        </authorList>
    </citation>
    <scope>NUCLEOTIDE SEQUENCE</scope>
    <source>
        <strain evidence="8">ARSEF 373</strain>
    </source>
</reference>
<dbReference type="InterPro" id="IPR027640">
    <property type="entry name" value="Kinesin-like_fam"/>
</dbReference>
<feature type="binding site" evidence="6">
    <location>
        <begin position="183"/>
        <end position="190"/>
    </location>
    <ligand>
        <name>ATP</name>
        <dbReference type="ChEBI" id="CHEBI:30616"/>
    </ligand>
</feature>